<evidence type="ECO:0000256" key="1">
    <source>
        <dbReference type="SAM" id="MobiDB-lite"/>
    </source>
</evidence>
<gene>
    <name evidence="2" type="ORF">EV677_2330</name>
</gene>
<organism evidence="2 3">
    <name type="scientific">Herminiimonas fonticola</name>
    <dbReference type="NCBI Taxonomy" id="303380"/>
    <lineage>
        <taxon>Bacteria</taxon>
        <taxon>Pseudomonadati</taxon>
        <taxon>Pseudomonadota</taxon>
        <taxon>Betaproteobacteria</taxon>
        <taxon>Burkholderiales</taxon>
        <taxon>Oxalobacteraceae</taxon>
        <taxon>Herminiimonas</taxon>
    </lineage>
</organism>
<feature type="region of interest" description="Disordered" evidence="1">
    <location>
        <begin position="1"/>
        <end position="49"/>
    </location>
</feature>
<proteinExistence type="predicted"/>
<dbReference type="EMBL" id="SNWF01000005">
    <property type="protein sequence ID" value="TDN90254.1"/>
    <property type="molecule type" value="Genomic_DNA"/>
</dbReference>
<dbReference type="Proteomes" id="UP000294737">
    <property type="component" value="Unassembled WGS sequence"/>
</dbReference>
<accession>A0A4R6G8T7</accession>
<protein>
    <submittedName>
        <fullName evidence="2">Uncharacterized protein DUF3306</fullName>
    </submittedName>
</protein>
<evidence type="ECO:0000313" key="3">
    <source>
        <dbReference type="Proteomes" id="UP000294737"/>
    </source>
</evidence>
<keyword evidence="3" id="KW-1185">Reference proteome</keyword>
<name>A0A4R6G8T7_9BURK</name>
<dbReference type="RefSeq" id="WP_112992305.1">
    <property type="nucleotide sequence ID" value="NZ_PTLZ01000002.1"/>
</dbReference>
<feature type="region of interest" description="Disordered" evidence="1">
    <location>
        <begin position="151"/>
        <end position="219"/>
    </location>
</feature>
<reference evidence="2 3" key="1">
    <citation type="submission" date="2019-03" db="EMBL/GenBank/DDBJ databases">
        <title>Genomic Encyclopedia of Type Strains, Phase IV (KMG-IV): sequencing the most valuable type-strain genomes for metagenomic binning, comparative biology and taxonomic classification.</title>
        <authorList>
            <person name="Goeker M."/>
        </authorList>
    </citation>
    <scope>NUCLEOTIDE SEQUENCE [LARGE SCALE GENOMIC DNA]</scope>
    <source>
        <strain evidence="2 3">DSM 18555</strain>
    </source>
</reference>
<sequence>MAAEDFFTRWSKKKSDTVTAPDAEVAATDTAVHPMTEARSNDEVTPIPDAAVKPLPTQEDVDKLTHDSDYSAFMTQGVDESVKRSAMKKLFTDPHFNIMDGLDIYIDDYNKFEPITPELLASLNHAKALLDPLSQLKTPMMRLLEKIPEAQEQATDGEMPVIGEQVRASDSADNTSPDNAHEKDYAEQQIPQAAEILPDQSIEESSVKNPKAKPDVDDV</sequence>
<dbReference type="InterPro" id="IPR021735">
    <property type="entry name" value="DUF3306"/>
</dbReference>
<dbReference type="Pfam" id="PF11748">
    <property type="entry name" value="DUF3306"/>
    <property type="match status" value="1"/>
</dbReference>
<comment type="caution">
    <text evidence="2">The sequence shown here is derived from an EMBL/GenBank/DDBJ whole genome shotgun (WGS) entry which is preliminary data.</text>
</comment>
<dbReference type="OrthoDB" id="8776025at2"/>
<dbReference type="AlphaFoldDB" id="A0A4R6G8T7"/>
<evidence type="ECO:0000313" key="2">
    <source>
        <dbReference type="EMBL" id="TDN90254.1"/>
    </source>
</evidence>